<keyword evidence="1" id="KW-0812">Transmembrane</keyword>
<keyword evidence="1" id="KW-0472">Membrane</keyword>
<keyword evidence="1" id="KW-1133">Transmembrane helix</keyword>
<evidence type="ECO:0000313" key="2">
    <source>
        <dbReference type="EMBL" id="JAP07708.1"/>
    </source>
</evidence>
<sequence>MSGGRKGYTAFLGMERARFSMEPLRRQLNFLRSFLLLLLLMNFSGIALLRQFRERQEQYTMQVN</sequence>
<accession>A0A0V0GHJ2</accession>
<evidence type="ECO:0000256" key="1">
    <source>
        <dbReference type="SAM" id="Phobius"/>
    </source>
</evidence>
<dbReference type="AlphaFoldDB" id="A0A0V0GHJ2"/>
<reference evidence="2" key="1">
    <citation type="submission" date="2015-12" db="EMBL/GenBank/DDBJ databases">
        <title>Gene expression during late stages of embryo sac development: a critical building block for successful pollen-pistil interactions.</title>
        <authorList>
            <person name="Liu Y."/>
            <person name="Joly V."/>
            <person name="Sabar M."/>
            <person name="Matton D.P."/>
        </authorList>
    </citation>
    <scope>NUCLEOTIDE SEQUENCE</scope>
</reference>
<organism evidence="2">
    <name type="scientific">Solanum chacoense</name>
    <name type="common">Chaco potato</name>
    <dbReference type="NCBI Taxonomy" id="4108"/>
    <lineage>
        <taxon>Eukaryota</taxon>
        <taxon>Viridiplantae</taxon>
        <taxon>Streptophyta</taxon>
        <taxon>Embryophyta</taxon>
        <taxon>Tracheophyta</taxon>
        <taxon>Spermatophyta</taxon>
        <taxon>Magnoliopsida</taxon>
        <taxon>eudicotyledons</taxon>
        <taxon>Gunneridae</taxon>
        <taxon>Pentapetalae</taxon>
        <taxon>asterids</taxon>
        <taxon>lamiids</taxon>
        <taxon>Solanales</taxon>
        <taxon>Solanaceae</taxon>
        <taxon>Solanoideae</taxon>
        <taxon>Solaneae</taxon>
        <taxon>Solanum</taxon>
    </lineage>
</organism>
<protein>
    <submittedName>
        <fullName evidence="2">Putative ovule protein</fullName>
    </submittedName>
</protein>
<dbReference type="EMBL" id="GEDG01038203">
    <property type="protein sequence ID" value="JAP07708.1"/>
    <property type="molecule type" value="Transcribed_RNA"/>
</dbReference>
<name>A0A0V0GHJ2_SOLCH</name>
<feature type="transmembrane region" description="Helical" evidence="1">
    <location>
        <begin position="30"/>
        <end position="49"/>
    </location>
</feature>
<proteinExistence type="predicted"/>